<dbReference type="InterPro" id="IPR044857">
    <property type="entry name" value="T7SS_EccB_R1"/>
</dbReference>
<keyword evidence="7" id="KW-0067">ATP-binding</keyword>
<evidence type="ECO:0000256" key="9">
    <source>
        <dbReference type="ARBA" id="ARBA00023136"/>
    </source>
</evidence>
<keyword evidence="12" id="KW-1185">Reference proteome</keyword>
<keyword evidence="4 10" id="KW-0812">Transmembrane</keyword>
<evidence type="ECO:0000256" key="2">
    <source>
        <dbReference type="ARBA" id="ARBA00008149"/>
    </source>
</evidence>
<keyword evidence="9 10" id="KW-0472">Membrane</keyword>
<dbReference type="InterPro" id="IPR042485">
    <property type="entry name" value="T7SS_EccB_R3"/>
</dbReference>
<dbReference type="EMBL" id="UEGW01000001">
    <property type="protein sequence ID" value="SRX91964.1"/>
    <property type="molecule type" value="Genomic_DNA"/>
</dbReference>
<proteinExistence type="inferred from homology"/>
<dbReference type="InterPro" id="IPR007795">
    <property type="entry name" value="T7SS_EccB"/>
</dbReference>
<evidence type="ECO:0000256" key="10">
    <source>
        <dbReference type="SAM" id="Phobius"/>
    </source>
</evidence>
<dbReference type="OrthoDB" id="3847604at2"/>
<dbReference type="PANTHER" id="PTHR40765">
    <property type="entry name" value="ESX-2 SECRETION SYSTEM ATPASE ECCB2"/>
    <property type="match status" value="1"/>
</dbReference>
<gene>
    <name evidence="11" type="ORF">MSP7336_00185</name>
</gene>
<dbReference type="RefSeq" id="WP_069395597.1">
    <property type="nucleotide sequence ID" value="NZ_JACKUN010000034.1"/>
</dbReference>
<evidence type="ECO:0000256" key="3">
    <source>
        <dbReference type="ARBA" id="ARBA00022475"/>
    </source>
</evidence>
<evidence type="ECO:0000256" key="8">
    <source>
        <dbReference type="ARBA" id="ARBA00022989"/>
    </source>
</evidence>
<dbReference type="Gene3D" id="3.30.2390.20">
    <property type="entry name" value="Type VII secretion system EccB, repeat 1 domain"/>
    <property type="match status" value="1"/>
</dbReference>
<evidence type="ECO:0000256" key="6">
    <source>
        <dbReference type="ARBA" id="ARBA00022801"/>
    </source>
</evidence>
<dbReference type="NCBIfam" id="TIGR03919">
    <property type="entry name" value="T7SS_EccB"/>
    <property type="match status" value="1"/>
</dbReference>
<dbReference type="GO" id="GO:0005524">
    <property type="term" value="F:ATP binding"/>
    <property type="evidence" value="ECO:0007669"/>
    <property type="project" value="UniProtKB-KW"/>
</dbReference>
<comment type="subcellular location">
    <subcellularLocation>
        <location evidence="1">Cell membrane</location>
        <topology evidence="1">Single-pass membrane protein</topology>
    </subcellularLocation>
</comment>
<dbReference type="Proteomes" id="UP000252015">
    <property type="component" value="Unassembled WGS sequence"/>
</dbReference>
<dbReference type="GO" id="GO:0005886">
    <property type="term" value="C:plasma membrane"/>
    <property type="evidence" value="ECO:0007669"/>
    <property type="project" value="UniProtKB-SubCell"/>
</dbReference>
<accession>A0A1E3TH02</accession>
<dbReference type="PANTHER" id="PTHR40765:SF2">
    <property type="entry name" value="ESX-2 SECRETION SYSTEM ATPASE ECCB2"/>
    <property type="match status" value="1"/>
</dbReference>
<evidence type="ECO:0000313" key="12">
    <source>
        <dbReference type="Proteomes" id="UP000252015"/>
    </source>
</evidence>
<reference evidence="11 12" key="1">
    <citation type="submission" date="2018-05" db="EMBL/GenBank/DDBJ databases">
        <authorList>
            <consortium name="IHU Genomes"/>
        </authorList>
    </citation>
    <scope>NUCLEOTIDE SEQUENCE [LARGE SCALE GENOMIC DNA]</scope>
    <source>
        <strain evidence="11 12">P7336</strain>
    </source>
</reference>
<keyword evidence="8 10" id="KW-1133">Transmembrane helix</keyword>
<keyword evidence="6" id="KW-0378">Hydrolase</keyword>
<evidence type="ECO:0000256" key="1">
    <source>
        <dbReference type="ARBA" id="ARBA00004162"/>
    </source>
</evidence>
<sequence>MAPKPATWLQVSGYRFLLARMECALLGADLRDVNEPIRAPVRSLAAGAVLAAIAVVAAAALAVLRPQTTLGNAPIVMGQRSGALYVRVDDTLHPVLNLASARLITATNDDPQPVAESELVTVKRGPLMGIPGAPQFVGPPLTAAETRWTVCDTDGPNTTVVVGVFDAPGTRRPTLNRLVSADGGATAYLLYDGRRALVDLADTAVVRALRLEGVVAQRVSHTLLNAVPEVPPISAPRISGAGAPGAIAGFPVGSVLRIARADGDEYYVVLERGVQRVGHVTADLLRLTGARGVRTILSVAPDIIRSAPTIDELPVSTFPDQAAAPPDRDNTLCVAWAHPGSGGADVWFSTGDLPIPAGHAAVTLAQSDGDGPALDSVYLPPGRSAYVRATGLSGQHDDAGTSYLVTDTGVRFAIPDDDAAADLGMPPTPIAAPWPVLATLPAGPELSRRNALVARDTP</sequence>
<dbReference type="STRING" id="29313.BHQ16_08415"/>
<evidence type="ECO:0000256" key="4">
    <source>
        <dbReference type="ARBA" id="ARBA00022692"/>
    </source>
</evidence>
<feature type="transmembrane region" description="Helical" evidence="10">
    <location>
        <begin position="44"/>
        <end position="64"/>
    </location>
</feature>
<keyword evidence="3" id="KW-1003">Cell membrane</keyword>
<evidence type="ECO:0000313" key="11">
    <source>
        <dbReference type="EMBL" id="SRX91964.1"/>
    </source>
</evidence>
<evidence type="ECO:0000256" key="5">
    <source>
        <dbReference type="ARBA" id="ARBA00022741"/>
    </source>
</evidence>
<dbReference type="GO" id="GO:0005576">
    <property type="term" value="C:extracellular region"/>
    <property type="evidence" value="ECO:0007669"/>
    <property type="project" value="TreeGrafter"/>
</dbReference>
<dbReference type="GO" id="GO:0016787">
    <property type="term" value="F:hydrolase activity"/>
    <property type="evidence" value="ECO:0007669"/>
    <property type="project" value="UniProtKB-KW"/>
</dbReference>
<comment type="similarity">
    <text evidence="2">Belongs to the EccB family.</text>
</comment>
<dbReference type="Gene3D" id="2.40.50.910">
    <property type="entry name" value="Type VII secretion system EccB, repeat 3 domain"/>
    <property type="match status" value="1"/>
</dbReference>
<dbReference type="Pfam" id="PF05108">
    <property type="entry name" value="T7SS_ESX1_EccB"/>
    <property type="match status" value="1"/>
</dbReference>
<protein>
    <recommendedName>
        <fullName evidence="13">Type VII secretion protein EccB</fullName>
    </recommendedName>
</protein>
<name>A0A1E3TH02_MYCSH</name>
<evidence type="ECO:0000256" key="7">
    <source>
        <dbReference type="ARBA" id="ARBA00022840"/>
    </source>
</evidence>
<organism evidence="11 12">
    <name type="scientific">Mycobacterium shimoidei</name>
    <dbReference type="NCBI Taxonomy" id="29313"/>
    <lineage>
        <taxon>Bacteria</taxon>
        <taxon>Bacillati</taxon>
        <taxon>Actinomycetota</taxon>
        <taxon>Actinomycetes</taxon>
        <taxon>Mycobacteriales</taxon>
        <taxon>Mycobacteriaceae</taxon>
        <taxon>Mycobacterium</taxon>
    </lineage>
</organism>
<keyword evidence="5" id="KW-0547">Nucleotide-binding</keyword>
<evidence type="ECO:0008006" key="13">
    <source>
        <dbReference type="Google" id="ProtNLM"/>
    </source>
</evidence>
<dbReference type="AlphaFoldDB" id="A0A1E3TH02"/>